<comment type="similarity">
    <text evidence="6">Belongs to the UTP23/FCF1 family. UTP23 subfamily.</text>
</comment>
<gene>
    <name evidence="10" type="ORF">PAN0_011d4357</name>
</gene>
<feature type="compositionally biased region" description="Low complexity" evidence="8">
    <location>
        <begin position="393"/>
        <end position="409"/>
    </location>
</feature>
<dbReference type="Pfam" id="PF04900">
    <property type="entry name" value="Fcf1"/>
    <property type="match status" value="1"/>
</dbReference>
<dbReference type="PANTHER" id="PTHR12416">
    <property type="entry name" value="RRNA-PROCESSING PROTEIN UTP23 HOMOLOG"/>
    <property type="match status" value="1"/>
</dbReference>
<feature type="region of interest" description="Disordered" evidence="8">
    <location>
        <begin position="263"/>
        <end position="409"/>
    </location>
</feature>
<keyword evidence="3" id="KW-0698">rRNA processing</keyword>
<keyword evidence="4" id="KW-0539">Nucleus</keyword>
<evidence type="ECO:0000313" key="11">
    <source>
        <dbReference type="Proteomes" id="UP000053758"/>
    </source>
</evidence>
<dbReference type="HOGENOM" id="CLU_053567_0_0_1"/>
<feature type="domain" description="UTP23 sensor motif region" evidence="9">
    <location>
        <begin position="279"/>
        <end position="295"/>
    </location>
</feature>
<name>A0A081CHI9_PSEA2</name>
<dbReference type="GeneID" id="26305197"/>
<feature type="compositionally biased region" description="Low complexity" evidence="8">
    <location>
        <begin position="350"/>
        <end position="362"/>
    </location>
</feature>
<evidence type="ECO:0000256" key="7">
    <source>
        <dbReference type="ARBA" id="ARBA00076388"/>
    </source>
</evidence>
<evidence type="ECO:0000256" key="3">
    <source>
        <dbReference type="ARBA" id="ARBA00022552"/>
    </source>
</evidence>
<comment type="function">
    <text evidence="5">Involved in rRNA-processing and ribosome biogenesis.</text>
</comment>
<comment type="subcellular location">
    <subcellularLocation>
        <location evidence="1">Nucleus</location>
        <location evidence="1">Nucleolus</location>
    </subcellularLocation>
</comment>
<accession>A0A081CHI9</accession>
<evidence type="ECO:0000256" key="6">
    <source>
        <dbReference type="ARBA" id="ARBA00038503"/>
    </source>
</evidence>
<evidence type="ECO:0000259" key="9">
    <source>
        <dbReference type="Pfam" id="PF24779"/>
    </source>
</evidence>
<evidence type="ECO:0000256" key="8">
    <source>
        <dbReference type="SAM" id="MobiDB-lite"/>
    </source>
</evidence>
<evidence type="ECO:0000256" key="5">
    <source>
        <dbReference type="ARBA" id="ARBA00037300"/>
    </source>
</evidence>
<feature type="compositionally biased region" description="Basic and acidic residues" evidence="8">
    <location>
        <begin position="301"/>
        <end position="313"/>
    </location>
</feature>
<protein>
    <recommendedName>
        <fullName evidence="7">U three protein 23</fullName>
    </recommendedName>
</protein>
<dbReference type="GO" id="GO:0006364">
    <property type="term" value="P:rRNA processing"/>
    <property type="evidence" value="ECO:0007669"/>
    <property type="project" value="UniProtKB-KW"/>
</dbReference>
<evidence type="ECO:0000256" key="2">
    <source>
        <dbReference type="ARBA" id="ARBA00022517"/>
    </source>
</evidence>
<dbReference type="FunFam" id="3.40.50.1010:FF:000006">
    <property type="entry name" value="rRNA-processing protein UTP23 homolog"/>
    <property type="match status" value="1"/>
</dbReference>
<dbReference type="EMBL" id="DF830078">
    <property type="protein sequence ID" value="GAK66135.1"/>
    <property type="molecule type" value="Genomic_DNA"/>
</dbReference>
<dbReference type="RefSeq" id="XP_014655813.1">
    <property type="nucleotide sequence ID" value="XM_014800327.1"/>
</dbReference>
<dbReference type="GO" id="GO:0032040">
    <property type="term" value="C:small-subunit processome"/>
    <property type="evidence" value="ECO:0007669"/>
    <property type="project" value="InterPro"/>
</dbReference>
<keyword evidence="11" id="KW-1185">Reference proteome</keyword>
<dbReference type="Proteomes" id="UP000053758">
    <property type="component" value="Unassembled WGS sequence"/>
</dbReference>
<dbReference type="AlphaFoldDB" id="A0A081CHI9"/>
<reference evidence="10" key="1">
    <citation type="submission" date="2014-07" db="EMBL/GenBank/DDBJ databases">
        <title>Draft genome sequence of the yeast Pseudozyma antarctica JCM 10317 known as a producer of lipase B which used in a wide range of industrial applications.</title>
        <authorList>
            <person name="Morita T."/>
            <person name="Saika A."/>
            <person name="Koike H."/>
        </authorList>
    </citation>
    <scope>NUCLEOTIDE SEQUENCE</scope>
    <source>
        <strain evidence="10">JCM 10317</strain>
    </source>
</reference>
<evidence type="ECO:0000256" key="1">
    <source>
        <dbReference type="ARBA" id="ARBA00004604"/>
    </source>
</evidence>
<dbReference type="InterPro" id="IPR057776">
    <property type="entry name" value="UTP23_sensor"/>
</dbReference>
<dbReference type="InterPro" id="IPR006984">
    <property type="entry name" value="Fcf1/UTP23"/>
</dbReference>
<dbReference type="Pfam" id="PF24779">
    <property type="entry name" value="UTP23_sensor"/>
    <property type="match status" value="1"/>
</dbReference>
<dbReference type="CDD" id="cd09865">
    <property type="entry name" value="PIN_ScUtp23p-like"/>
    <property type="match status" value="1"/>
</dbReference>
<feature type="compositionally biased region" description="Basic and acidic residues" evidence="8">
    <location>
        <begin position="268"/>
        <end position="278"/>
    </location>
</feature>
<keyword evidence="2" id="KW-0690">Ribosome biogenesis</keyword>
<dbReference type="Gene3D" id="3.40.50.1010">
    <property type="entry name" value="5'-nuclease"/>
    <property type="match status" value="1"/>
</dbReference>
<evidence type="ECO:0000256" key="4">
    <source>
        <dbReference type="ARBA" id="ARBA00023242"/>
    </source>
</evidence>
<evidence type="ECO:0000313" key="10">
    <source>
        <dbReference type="EMBL" id="GAK66135.1"/>
    </source>
</evidence>
<organism evidence="10">
    <name type="scientific">Pseudozyma antarctica</name>
    <name type="common">Yeast</name>
    <name type="synonym">Candida antarctica</name>
    <dbReference type="NCBI Taxonomy" id="84753"/>
    <lineage>
        <taxon>Eukaryota</taxon>
        <taxon>Fungi</taxon>
        <taxon>Dikarya</taxon>
        <taxon>Basidiomycota</taxon>
        <taxon>Ustilaginomycotina</taxon>
        <taxon>Ustilaginomycetes</taxon>
        <taxon>Ustilaginales</taxon>
        <taxon>Ustilaginaceae</taxon>
        <taxon>Moesziomyces</taxon>
    </lineage>
</organism>
<proteinExistence type="inferred from homology"/>
<sequence length="409" mass="45498">MLHCYASGTYISRGEKFRCATSTASPLGVGRARRNEGEEKKKLDETLNSRPPATLHLFLLPSPPIPAHLSTGKMRQRRAKIYRKMLQQYSLQFGFREPYQLLVDDTFALALARYKISDPLHQFGNVLQTKKVKPLITQCCMAALYALGKEHQPTVEMAKAWERRMCNHREAIAPTECIKQCVGPENKHRYIVASEQGELRRDLRLNVAALPLMHFTQAVMVLEPMSPLTRSRIDDKEEDKLNLPASEAGLLKSKPDVEVDIVGADAGEEGKEEKEAGARRRKRKAPNPLSVRKAKNPKLTMEQKLHREQELKKQKQRAAARARLQATNPEAAKLADEKSPARRKRKRTARAASTAATSSAADAEAKPVSKPTAATDAGTEPATKKKRPRTKRPPTTTATQPPASAPASE</sequence>